<comment type="subcellular location">
    <subcellularLocation>
        <location evidence="2">Membrane</location>
        <topology evidence="2">Multi-pass membrane protein</topology>
    </subcellularLocation>
</comment>
<dbReference type="GO" id="GO:0006508">
    <property type="term" value="P:proteolysis"/>
    <property type="evidence" value="ECO:0007669"/>
    <property type="project" value="InterPro"/>
</dbReference>
<dbReference type="InterPro" id="IPR008915">
    <property type="entry name" value="Peptidase_M50"/>
</dbReference>
<comment type="cofactor">
    <cofactor evidence="1">
        <name>Zn(2+)</name>
        <dbReference type="ChEBI" id="CHEBI:29105"/>
    </cofactor>
</comment>
<reference evidence="9 10" key="1">
    <citation type="submission" date="2017-07" db="EMBL/GenBank/DDBJ databases">
        <title>Recovery of genomes from metagenomes via a dereplication, aggregation, and scoring strategy.</title>
        <authorList>
            <person name="Sieber C.M."/>
            <person name="Probst A.J."/>
            <person name="Sharrar A."/>
            <person name="Thomas B.C."/>
            <person name="Hess M."/>
            <person name="Tringe S.G."/>
            <person name="Banfield J.F."/>
        </authorList>
    </citation>
    <scope>NUCLEOTIDE SEQUENCE [LARGE SCALE GENOMIC DNA]</scope>
    <source>
        <strain evidence="9">JGI_Cruoil_03_44_89</strain>
    </source>
</reference>
<dbReference type="GO" id="GO:0016020">
    <property type="term" value="C:membrane"/>
    <property type="evidence" value="ECO:0007669"/>
    <property type="project" value="UniProtKB-SubCell"/>
</dbReference>
<evidence type="ECO:0000256" key="7">
    <source>
        <dbReference type="SAM" id="Phobius"/>
    </source>
</evidence>
<gene>
    <name evidence="9" type="ORF">CH333_00015</name>
</gene>
<evidence type="ECO:0000256" key="2">
    <source>
        <dbReference type="ARBA" id="ARBA00004141"/>
    </source>
</evidence>
<feature type="domain" description="Peptidase M50" evidence="8">
    <location>
        <begin position="12"/>
        <end position="94"/>
    </location>
</feature>
<evidence type="ECO:0000256" key="6">
    <source>
        <dbReference type="ARBA" id="ARBA00023136"/>
    </source>
</evidence>
<keyword evidence="5 7" id="KW-1133">Transmembrane helix</keyword>
<evidence type="ECO:0000256" key="1">
    <source>
        <dbReference type="ARBA" id="ARBA00001947"/>
    </source>
</evidence>
<comment type="similarity">
    <text evidence="3">Belongs to the peptidase M50B family.</text>
</comment>
<evidence type="ECO:0000256" key="3">
    <source>
        <dbReference type="ARBA" id="ARBA00007931"/>
    </source>
</evidence>
<evidence type="ECO:0000313" key="10">
    <source>
        <dbReference type="Proteomes" id="UP000215215"/>
    </source>
</evidence>
<dbReference type="Pfam" id="PF02163">
    <property type="entry name" value="Peptidase_M50"/>
    <property type="match status" value="1"/>
</dbReference>
<evidence type="ECO:0000259" key="8">
    <source>
        <dbReference type="Pfam" id="PF02163"/>
    </source>
</evidence>
<keyword evidence="4 7" id="KW-0812">Transmembrane</keyword>
<evidence type="ECO:0000313" key="9">
    <source>
        <dbReference type="EMBL" id="OYD17636.1"/>
    </source>
</evidence>
<dbReference type="CDD" id="cd05709">
    <property type="entry name" value="S2P-M50"/>
    <property type="match status" value="1"/>
</dbReference>
<dbReference type="AlphaFoldDB" id="A0A235BZK9"/>
<dbReference type="Proteomes" id="UP000215215">
    <property type="component" value="Unassembled WGS sequence"/>
</dbReference>
<accession>A0A235BZK9</accession>
<keyword evidence="6 7" id="KW-0472">Membrane</keyword>
<evidence type="ECO:0000256" key="5">
    <source>
        <dbReference type="ARBA" id="ARBA00022989"/>
    </source>
</evidence>
<name>A0A235BZK9_UNCW3</name>
<organism evidence="9 10">
    <name type="scientific">candidate division WOR-3 bacterium JGI_Cruoil_03_44_89</name>
    <dbReference type="NCBI Taxonomy" id="1973748"/>
    <lineage>
        <taxon>Bacteria</taxon>
        <taxon>Bacteria division WOR-3</taxon>
    </lineage>
</organism>
<comment type="caution">
    <text evidence="9">The sequence shown here is derived from an EMBL/GenBank/DDBJ whole genome shotgun (WGS) entry which is preliminary data.</text>
</comment>
<feature type="transmembrane region" description="Helical" evidence="7">
    <location>
        <begin position="102"/>
        <end position="121"/>
    </location>
</feature>
<proteinExistence type="inferred from homology"/>
<protein>
    <recommendedName>
        <fullName evidence="8">Peptidase M50 domain-containing protein</fullName>
    </recommendedName>
</protein>
<feature type="transmembrane region" description="Helical" evidence="7">
    <location>
        <begin position="68"/>
        <end position="90"/>
    </location>
</feature>
<dbReference type="EMBL" id="NOZQ01000001">
    <property type="protein sequence ID" value="OYD17636.1"/>
    <property type="molecule type" value="Genomic_DNA"/>
</dbReference>
<evidence type="ECO:0000256" key="4">
    <source>
        <dbReference type="ARBA" id="ARBA00022692"/>
    </source>
</evidence>
<sequence length="146" mass="16416">MVLVDFFIIATAVMYANTLCHEWGHSLTATVFGVKSHPFDIHYTPFLFGIDENVNYGEVAKLPGWQGVAIAAAGPFVNFLFACLSLILLLKFPWQSTVCHRTLLFFLYSLAFFNVGLWSNYTVIRGIVPRGDMANIVRFGSIAPWY</sequence>